<keyword evidence="23" id="KW-1185">Reference proteome</keyword>
<dbReference type="PROSITE" id="PS00019">
    <property type="entry name" value="ACTININ_1"/>
    <property type="match status" value="1"/>
</dbReference>
<dbReference type="FunFam" id="1.20.58.60:FF:000059">
    <property type="entry name" value="Spectrin beta chain"/>
    <property type="match status" value="1"/>
</dbReference>
<reference evidence="22" key="2">
    <citation type="submission" date="2025-09" db="UniProtKB">
        <authorList>
            <consortium name="Ensembl"/>
        </authorList>
    </citation>
    <scope>IDENTIFICATION</scope>
</reference>
<name>A0A8C5SCW2_LATLA</name>
<evidence type="ECO:0000256" key="5">
    <source>
        <dbReference type="ARBA" id="ARBA00022467"/>
    </source>
</evidence>
<dbReference type="FunFam" id="1.20.58.60:FF:000158">
    <property type="entry name" value="Spectrin beta chain"/>
    <property type="match status" value="1"/>
</dbReference>
<evidence type="ECO:0000256" key="16">
    <source>
        <dbReference type="ARBA" id="ARBA00053223"/>
    </source>
</evidence>
<evidence type="ECO:0000256" key="3">
    <source>
        <dbReference type="ARBA" id="ARBA00004514"/>
    </source>
</evidence>
<feature type="domain" description="Calponin-homology (CH)" evidence="21">
    <location>
        <begin position="34"/>
        <end position="138"/>
    </location>
</feature>
<dbReference type="FunFam" id="1.10.418.10:FF:000003">
    <property type="entry name" value="Spectrin beta chain"/>
    <property type="match status" value="1"/>
</dbReference>
<dbReference type="FunFam" id="1.20.58.60:FF:000033">
    <property type="entry name" value="Spectrin beta chain"/>
    <property type="match status" value="1"/>
</dbReference>
<evidence type="ECO:0000256" key="14">
    <source>
        <dbReference type="ARBA" id="ARBA00023212"/>
    </source>
</evidence>
<feature type="domain" description="Calponin-homology (CH)" evidence="21">
    <location>
        <begin position="153"/>
        <end position="258"/>
    </location>
</feature>
<dbReference type="SMART" id="SM00150">
    <property type="entry name" value="SPEC"/>
    <property type="match status" value="15"/>
</dbReference>
<proteinExistence type="inferred from homology"/>
<dbReference type="InterPro" id="IPR001715">
    <property type="entry name" value="CH_dom"/>
</dbReference>
<comment type="subcellular location">
    <subcellularLocation>
        <location evidence="2">Cell membrane</location>
        <topology evidence="2">Peripheral membrane protein</topology>
        <orientation evidence="2">Cytoplasmic side</orientation>
    </subcellularLocation>
    <subcellularLocation>
        <location evidence="1">Cytoplasm</location>
        <location evidence="1">Cytoskeleton</location>
    </subcellularLocation>
    <subcellularLocation>
        <location evidence="3">Cytoplasm</location>
        <location evidence="3">Cytosol</location>
    </subcellularLocation>
    <subcellularLocation>
        <location evidence="15">Cytoplasm</location>
        <location evidence="15">Myofibril</location>
        <location evidence="15">Sarcomere</location>
        <location evidence="15">M line</location>
    </subcellularLocation>
</comment>
<evidence type="ECO:0000256" key="15">
    <source>
        <dbReference type="ARBA" id="ARBA00037833"/>
    </source>
</evidence>
<evidence type="ECO:0000256" key="12">
    <source>
        <dbReference type="ARBA" id="ARBA00023180"/>
    </source>
</evidence>
<evidence type="ECO:0000256" key="8">
    <source>
        <dbReference type="ARBA" id="ARBA00022553"/>
    </source>
</evidence>
<dbReference type="Pfam" id="PF00435">
    <property type="entry name" value="Spectrin"/>
    <property type="match status" value="15"/>
</dbReference>
<dbReference type="GO" id="GO:0008091">
    <property type="term" value="C:spectrin"/>
    <property type="evidence" value="ECO:0007669"/>
    <property type="project" value="InterPro"/>
</dbReference>
<evidence type="ECO:0000256" key="1">
    <source>
        <dbReference type="ARBA" id="ARBA00004245"/>
    </source>
</evidence>
<keyword evidence="20" id="KW-0175">Coiled coil</keyword>
<dbReference type="GO" id="GO:0005200">
    <property type="term" value="F:structural constituent of cytoskeleton"/>
    <property type="evidence" value="ECO:0007669"/>
    <property type="project" value="InterPro"/>
</dbReference>
<sequence>YWPKISPSIKKSPSSVYWNMPYCIFSSFLDEREAVQKKTFTKWVNSHLARVSCRITDLYTDLRDGRMLIKLLEVLSGERLPKPTKGRMRIHCLENVDKALQFLKEQRVHLENMGSHDIVDGNHRLTLGLIWTIILRFQIQDISVETEDNKEKKSAKDALLLWCQMKTAGYPNVNIHNFTTSWRDGMAFNALIHKHRPDLIDFDKLKKSNAHYNLQNAFNLAEQHLGLTKLLDPEDISVDHPDEKSIITYVVTYYHYFSKMKALAVEGKRIGKVLDNAIETEKMIEKYESLASDLLEWIEQTIIILNNRKFANSLIGVQQQLQAFNTYRTVEKPPKFTEKGNLEVLLFTIQSKMRANNQKVYMPREGKLISDINKAWERLEKAEHERELALRNELIRQEKLEQLARRFDRKAAMRETWLSENQRLVSQDNFGFDLPAVEAATKKHEAIETDIAAYEERVQAVVAVARELEAENYHDIKRITARKDNVIRLWEYLLELLRARRQRLEMNLGLQKIFQEMLYIMDWMDEMKVLLVSQDYGKHLLGVEDLLQKHALVEADIAIQAERVRGVNASAQKFATDGEGYKPCDPQVIRDRVAHMEFCYQELCQLSALRHARLEESRRLWKFFWEMAEEEGWIREKEQILSSDDYGKDLTSIVRLLSKHKAFEDEMSGRSGHFQQAVKEGEDMIAENHFGSEKIRERISDIQNQWANLEQLSSIRKKRLEEASLLHQFQADADDIDAWMLDILKIVSSNDVGHDEYSTQSLVKKHKDVAEEIASYRSIIDSLHEQANALPQEYAESVDVQSRLSGIEERYKEVAELTRLRKQALQDTLALYKMFSEADACELWIDEKEQWLNNMEIPEKLEDLEVIQHRFESLEPEMNSQASRVAVVNQIARQLIHNGHPNEKEIKAQQDKLNTRWSQFRELVDIKKDALISALSIQNYHLECNETKSWIREKTKVIESTQELGNDLAGVIALQRKLTGMERDLVAIEAKLTDLQKEAEKLESEHPDQARAILSRLAEINDVWEEMKTTLKNREESLGEASKLQQFLRDLDDFQSWLSRTQTAIASEDMPNTLMEAEKLLTQHENIKNEINNYEEDYQKMRDIGEMVTQGQTDAQYMFLHQRLQALDTGWNELHKMWENRQNLLSQSHAYQLFLRDTKQAEAFLNNQEYVLAHTEMPTTLEGAEAAIKKQEDFMTTMDANEEKINAVVETGRRLVSDGNINSDKIQEKVDSIDDRHKKNREVASELLMRLKDNRDLQKFLQDCQELSLWINEKMLTAQDMSYDEARNLHSKWLKHQAFMAELGSNKEWLDKIQKEGMQLIAEKPETEAIVKEKLTCLHQMWQVLESTTQTKAQRLFDANKAELFTQSCADLDKWLNGLESQIQSDDYGKDLTSVNILLKKQQMLENQMDVRKKEVEELQSQAQALSQEGKSTDEVDGKRYTVEKKFTELLEPLNERKAHLLASKEIHQFNRDVEDEILWVGERMPIATSTDHGHNLQTVQLLIKKNQTLQKEIHGHQPRIDDIFERSQNILTDSSLNAEAIQQRLADLQQLWNLLIEETEKRHKRLEESHKAQQYYFDAAEAEAWMSEQELYMMSEEKAKDEQSAVSMLKKHQILEQAVEDYAETVHQLSKTSRTLVADNHPESERISMRQSKVDKLYAGLKDLAEERRGKLDERHRLFQLNREVDDLEQWIAEREVVAGSHELGQDYEHVTMLQERFREFARDTGNIGQERVDTVNRMADELINSGHSDAATIAEWKDGLNEAWADLLELIDTRTQILAASYELHKFYHDAKEIFGRIQDKHKKLPEELGRDQNTVETLQRMHTTFEHDIQALGTQVRQLQEDAARLQSAYAGDKADDIQKRENEVLEAWKALLDACEGRRVRLVDTGDKFRFFSMVRDLMLWMEDVIRQIEAQEKPR</sequence>
<dbReference type="PANTHER" id="PTHR11915">
    <property type="entry name" value="SPECTRIN/FILAMIN RELATED CYTOSKELETAL PROTEIN"/>
    <property type="match status" value="1"/>
</dbReference>
<feature type="coiled-coil region" evidence="20">
    <location>
        <begin position="971"/>
        <end position="1012"/>
    </location>
</feature>
<comment type="function">
    <text evidence="16">Fodrin, which seems to be involved in secretion, interacts with calmodulin in a calcium-dependent manner and is thus candidate for the calcium-dependent movement of the cytoskeleton at the membrane. Plays a critical role in central nervous system development and function.</text>
</comment>
<dbReference type="InterPro" id="IPR001589">
    <property type="entry name" value="Actinin_actin-bd_CS"/>
</dbReference>
<dbReference type="PROSITE" id="PS00020">
    <property type="entry name" value="ACTININ_2"/>
    <property type="match status" value="1"/>
</dbReference>
<feature type="coiled-coil region" evidence="20">
    <location>
        <begin position="437"/>
        <end position="471"/>
    </location>
</feature>
<keyword evidence="7" id="KW-0963">Cytoplasm</keyword>
<dbReference type="CDD" id="cd21246">
    <property type="entry name" value="CH_SPTB-like_rpt1"/>
    <property type="match status" value="1"/>
</dbReference>
<evidence type="ECO:0000256" key="13">
    <source>
        <dbReference type="ARBA" id="ARBA00023203"/>
    </source>
</evidence>
<dbReference type="FunFam" id="1.20.58.60:FF:000083">
    <property type="entry name" value="Spectrin beta chain"/>
    <property type="match status" value="1"/>
</dbReference>
<evidence type="ECO:0000256" key="2">
    <source>
        <dbReference type="ARBA" id="ARBA00004413"/>
    </source>
</evidence>
<evidence type="ECO:0000256" key="19">
    <source>
        <dbReference type="ARBA" id="ARBA00082932"/>
    </source>
</evidence>
<dbReference type="GO" id="GO:0072659">
    <property type="term" value="P:protein localization to plasma membrane"/>
    <property type="evidence" value="ECO:0007669"/>
    <property type="project" value="UniProtKB-ARBA"/>
</dbReference>
<keyword evidence="12" id="KW-0325">Glycoprotein</keyword>
<keyword evidence="9" id="KW-0677">Repeat</keyword>
<dbReference type="FunFam" id="1.10.418.10:FF:000004">
    <property type="entry name" value="Spectrin beta chain"/>
    <property type="match status" value="1"/>
</dbReference>
<dbReference type="Ensembl" id="ENSLLTT00000016197.1">
    <property type="protein sequence ID" value="ENSLLTP00000015591.1"/>
    <property type="gene ID" value="ENSLLTG00000005973.1"/>
</dbReference>
<dbReference type="FunFam" id="1.20.58.60:FF:000019">
    <property type="entry name" value="Spectrin beta chain"/>
    <property type="match status" value="1"/>
</dbReference>
<dbReference type="Pfam" id="PF00307">
    <property type="entry name" value="CH"/>
    <property type="match status" value="2"/>
</dbReference>
<keyword evidence="14" id="KW-0206">Cytoskeleton</keyword>
<dbReference type="Proteomes" id="UP000694406">
    <property type="component" value="Unplaced"/>
</dbReference>
<evidence type="ECO:0000256" key="9">
    <source>
        <dbReference type="ARBA" id="ARBA00022737"/>
    </source>
</evidence>
<dbReference type="SUPFAM" id="SSF46966">
    <property type="entry name" value="Spectrin repeat"/>
    <property type="match status" value="12"/>
</dbReference>
<keyword evidence="11" id="KW-0472">Membrane</keyword>
<feature type="coiled-coil region" evidence="20">
    <location>
        <begin position="1402"/>
        <end position="1429"/>
    </location>
</feature>
<keyword evidence="8" id="KW-0597">Phosphoprotein</keyword>
<keyword evidence="10" id="KW-0112">Calmodulin-binding</keyword>
<evidence type="ECO:0000256" key="18">
    <source>
        <dbReference type="ARBA" id="ARBA00082044"/>
    </source>
</evidence>
<dbReference type="Gene3D" id="1.20.58.60">
    <property type="match status" value="13"/>
</dbReference>
<dbReference type="GO" id="GO:0005634">
    <property type="term" value="C:nucleus"/>
    <property type="evidence" value="ECO:0007669"/>
    <property type="project" value="UniProtKB-ARBA"/>
</dbReference>
<dbReference type="InterPro" id="IPR016343">
    <property type="entry name" value="Spectrin_bsu"/>
</dbReference>
<dbReference type="InterPro" id="IPR036872">
    <property type="entry name" value="CH_dom_sf"/>
</dbReference>
<dbReference type="GO" id="GO:0003779">
    <property type="term" value="F:actin binding"/>
    <property type="evidence" value="ECO:0007669"/>
    <property type="project" value="UniProtKB-KW"/>
</dbReference>
<dbReference type="FunFam" id="1.20.58.60:FF:000099">
    <property type="entry name" value="Spectrin beta chain"/>
    <property type="match status" value="1"/>
</dbReference>
<evidence type="ECO:0000259" key="21">
    <source>
        <dbReference type="PROSITE" id="PS50021"/>
    </source>
</evidence>
<comment type="similarity">
    <text evidence="4">Belongs to the spectrin family.</text>
</comment>
<dbReference type="PROSITE" id="PS50021">
    <property type="entry name" value="CH"/>
    <property type="match status" value="2"/>
</dbReference>
<protein>
    <recommendedName>
        <fullName evidence="17">Spectrin beta chain, non-erythrocytic 1</fullName>
    </recommendedName>
    <alternativeName>
        <fullName evidence="18">Beta-II spectrin</fullName>
    </alternativeName>
    <alternativeName>
        <fullName evidence="19">Fodrin beta chain</fullName>
    </alternativeName>
</protein>
<dbReference type="GO" id="GO:0021556">
    <property type="term" value="P:central nervous system formation"/>
    <property type="evidence" value="ECO:0007669"/>
    <property type="project" value="UniProtKB-ARBA"/>
</dbReference>
<dbReference type="SMART" id="SM00033">
    <property type="entry name" value="CH"/>
    <property type="match status" value="2"/>
</dbReference>
<evidence type="ECO:0000256" key="6">
    <source>
        <dbReference type="ARBA" id="ARBA00022475"/>
    </source>
</evidence>
<dbReference type="GO" id="GO:0051693">
    <property type="term" value="P:actin filament capping"/>
    <property type="evidence" value="ECO:0007669"/>
    <property type="project" value="UniProtKB-KW"/>
</dbReference>
<evidence type="ECO:0000313" key="23">
    <source>
        <dbReference type="Proteomes" id="UP000694406"/>
    </source>
</evidence>
<dbReference type="PIRSF" id="PIRSF002297">
    <property type="entry name" value="Spectrin_beta_subunit"/>
    <property type="match status" value="1"/>
</dbReference>
<evidence type="ECO:0000256" key="4">
    <source>
        <dbReference type="ARBA" id="ARBA00006826"/>
    </source>
</evidence>
<dbReference type="FunFam" id="1.20.58.60:FF:000105">
    <property type="entry name" value="Spectrin beta chain"/>
    <property type="match status" value="1"/>
</dbReference>
<dbReference type="FunFam" id="1.20.58.60:FF:000153">
    <property type="entry name" value="Spectrin beta chain"/>
    <property type="match status" value="1"/>
</dbReference>
<keyword evidence="5" id="KW-0117">Actin capping</keyword>
<evidence type="ECO:0000256" key="7">
    <source>
        <dbReference type="ARBA" id="ARBA00022490"/>
    </source>
</evidence>
<dbReference type="InterPro" id="IPR018159">
    <property type="entry name" value="Spectrin/alpha-actinin"/>
</dbReference>
<dbReference type="Gene3D" id="1.10.418.10">
    <property type="entry name" value="Calponin-like domain"/>
    <property type="match status" value="2"/>
</dbReference>
<dbReference type="GO" id="GO:0031430">
    <property type="term" value="C:M band"/>
    <property type="evidence" value="ECO:0007669"/>
    <property type="project" value="UniProtKB-SubCell"/>
</dbReference>
<dbReference type="GO" id="GO:0005829">
    <property type="term" value="C:cytosol"/>
    <property type="evidence" value="ECO:0007669"/>
    <property type="project" value="UniProtKB-SubCell"/>
</dbReference>
<accession>A0A8C5SCW2</accession>
<dbReference type="FunFam" id="1.20.58.60:FF:000028">
    <property type="entry name" value="Spectrin beta chain"/>
    <property type="match status" value="1"/>
</dbReference>
<dbReference type="GO" id="GO:0005516">
    <property type="term" value="F:calmodulin binding"/>
    <property type="evidence" value="ECO:0007669"/>
    <property type="project" value="UniProtKB-KW"/>
</dbReference>
<evidence type="ECO:0000256" key="11">
    <source>
        <dbReference type="ARBA" id="ARBA00023136"/>
    </source>
</evidence>
<dbReference type="GO" id="GO:0005886">
    <property type="term" value="C:plasma membrane"/>
    <property type="evidence" value="ECO:0007669"/>
    <property type="project" value="UniProtKB-SubCell"/>
</dbReference>
<dbReference type="CDD" id="cd21248">
    <property type="entry name" value="CH_SPTB_like_rpt2"/>
    <property type="match status" value="1"/>
</dbReference>
<dbReference type="InterPro" id="IPR002017">
    <property type="entry name" value="Spectrin_repeat"/>
</dbReference>
<dbReference type="SUPFAM" id="SSF47576">
    <property type="entry name" value="Calponin-homology domain, CH-domain"/>
    <property type="match status" value="1"/>
</dbReference>
<dbReference type="GeneTree" id="ENSGT00940000154864"/>
<evidence type="ECO:0000313" key="22">
    <source>
        <dbReference type="Ensembl" id="ENSLLTP00000015591.1"/>
    </source>
</evidence>
<evidence type="ECO:0000256" key="10">
    <source>
        <dbReference type="ARBA" id="ARBA00022860"/>
    </source>
</evidence>
<evidence type="ECO:0000256" key="17">
    <source>
        <dbReference type="ARBA" id="ARBA00070728"/>
    </source>
</evidence>
<keyword evidence="6" id="KW-1003">Cell membrane</keyword>
<organism evidence="22 23">
    <name type="scientific">Laticauda laticaudata</name>
    <name type="common">Blue-ringed sea krait</name>
    <name type="synonym">Blue-lipped sea krait</name>
    <dbReference type="NCBI Taxonomy" id="8630"/>
    <lineage>
        <taxon>Eukaryota</taxon>
        <taxon>Metazoa</taxon>
        <taxon>Chordata</taxon>
        <taxon>Craniata</taxon>
        <taxon>Vertebrata</taxon>
        <taxon>Euteleostomi</taxon>
        <taxon>Lepidosauria</taxon>
        <taxon>Squamata</taxon>
        <taxon>Bifurcata</taxon>
        <taxon>Unidentata</taxon>
        <taxon>Episquamata</taxon>
        <taxon>Toxicofera</taxon>
        <taxon>Serpentes</taxon>
        <taxon>Colubroidea</taxon>
        <taxon>Elapidae</taxon>
        <taxon>Laticaudinae</taxon>
        <taxon>Laticauda</taxon>
    </lineage>
</organism>
<dbReference type="CDD" id="cd00176">
    <property type="entry name" value="SPEC"/>
    <property type="match status" value="8"/>
</dbReference>
<reference evidence="22" key="1">
    <citation type="submission" date="2025-08" db="UniProtKB">
        <authorList>
            <consortium name="Ensembl"/>
        </authorList>
    </citation>
    <scope>IDENTIFICATION</scope>
</reference>
<keyword evidence="13" id="KW-0009">Actin-binding</keyword>
<evidence type="ECO:0000256" key="20">
    <source>
        <dbReference type="SAM" id="Coils"/>
    </source>
</evidence>
<feature type="coiled-coil region" evidence="20">
    <location>
        <begin position="1077"/>
        <end position="1104"/>
    </location>
</feature>